<dbReference type="STRING" id="416016.SAMN05443547_1045"/>
<reference evidence="2" key="1">
    <citation type="submission" date="2016-12" db="EMBL/GenBank/DDBJ databases">
        <authorList>
            <person name="Varghese N."/>
            <person name="Submissions S."/>
        </authorList>
    </citation>
    <scope>NUCLEOTIDE SEQUENCE [LARGE SCALE GENOMIC DNA]</scope>
    <source>
        <strain evidence="2">DSM 18830</strain>
    </source>
</reference>
<accession>A0A1M7ZVR8</accession>
<dbReference type="Proteomes" id="UP000184611">
    <property type="component" value="Unassembled WGS sequence"/>
</dbReference>
<evidence type="ECO:0000313" key="1">
    <source>
        <dbReference type="EMBL" id="SHO72707.1"/>
    </source>
</evidence>
<keyword evidence="2" id="KW-1185">Reference proteome</keyword>
<name>A0A1M7ZVR8_9FLAO</name>
<organism evidence="1 2">
    <name type="scientific">Flavobacterium cucumis</name>
    <dbReference type="NCBI Taxonomy" id="416016"/>
    <lineage>
        <taxon>Bacteria</taxon>
        <taxon>Pseudomonadati</taxon>
        <taxon>Bacteroidota</taxon>
        <taxon>Flavobacteriia</taxon>
        <taxon>Flavobacteriales</taxon>
        <taxon>Flavobacteriaceae</taxon>
        <taxon>Flavobacterium</taxon>
    </lineage>
</organism>
<dbReference type="RefSeq" id="WP_073582039.1">
    <property type="nucleotide sequence ID" value="NZ_CBCSEA010000002.1"/>
</dbReference>
<evidence type="ECO:0008006" key="3">
    <source>
        <dbReference type="Google" id="ProtNLM"/>
    </source>
</evidence>
<dbReference type="OrthoDB" id="1495718at2"/>
<protein>
    <recommendedName>
        <fullName evidence="3">DUF3078 domain-containing protein</fullName>
    </recommendedName>
</protein>
<evidence type="ECO:0000313" key="2">
    <source>
        <dbReference type="Proteomes" id="UP000184611"/>
    </source>
</evidence>
<dbReference type="EMBL" id="FRYK01000001">
    <property type="protein sequence ID" value="SHO72707.1"/>
    <property type="molecule type" value="Genomic_DNA"/>
</dbReference>
<dbReference type="AlphaFoldDB" id="A0A1M7ZVR8"/>
<proteinExistence type="predicted"/>
<gene>
    <name evidence="1" type="ORF">SAMN05443547_1045</name>
</gene>
<sequence length="314" mass="35943">MIKKTFLLGFLFFVIQNNFAQIIRTELPDSTSYWKKTNKIGLDISQITFVNWNAGGNNSISGLINGQFLRNYKKNNIIWDNELIMRYGINKQEGQGARKTDDQIQINSTFGYKKDTISNWYHAGKFNFNTQFANGYAYPNTDLAISKPFAPAYIFLGIGAEYSRKDLDLNVYLSPLTQKTTLVFDQRLANQGAFGVEKAIFDEFGNLIKEGKTVRNETGILVTNQWKKEVYENIILENRISLYTDYIHNFGNIDLDWQLQLGMVVNKYVKANIGTHVLYDDDIKSKVEENGIQVTKGPKVQLKQLLGVGMVYLF</sequence>
<dbReference type="Pfam" id="PF11276">
    <property type="entry name" value="DUF3078"/>
    <property type="match status" value="1"/>
</dbReference>
<dbReference type="InterPro" id="IPR021428">
    <property type="entry name" value="DUF3078"/>
</dbReference>